<dbReference type="InterPro" id="IPR014718">
    <property type="entry name" value="GH-type_carb-bd"/>
</dbReference>
<evidence type="ECO:0000313" key="5">
    <source>
        <dbReference type="Proteomes" id="UP000059542"/>
    </source>
</evidence>
<dbReference type="KEGG" id="hyg:AUC43_06465"/>
<dbReference type="InterPro" id="IPR037481">
    <property type="entry name" value="LacX"/>
</dbReference>
<evidence type="ECO:0000313" key="4">
    <source>
        <dbReference type="EMBL" id="ALW84758.1"/>
    </source>
</evidence>
<proteinExistence type="predicted"/>
<dbReference type="GO" id="GO:0005975">
    <property type="term" value="P:carbohydrate metabolic process"/>
    <property type="evidence" value="ECO:0007669"/>
    <property type="project" value="InterPro"/>
</dbReference>
<evidence type="ECO:0008006" key="6">
    <source>
        <dbReference type="Google" id="ProtNLM"/>
    </source>
</evidence>
<dbReference type="RefSeq" id="WP_068191180.1">
    <property type="nucleotide sequence ID" value="NZ_CP013909.1"/>
</dbReference>
<comment type="cofactor">
    <cofactor evidence="1">
        <name>Ca(2+)</name>
        <dbReference type="ChEBI" id="CHEBI:29108"/>
    </cofactor>
</comment>
<dbReference type="EMBL" id="CP013909">
    <property type="protein sequence ID" value="ALW84758.1"/>
    <property type="molecule type" value="Genomic_DNA"/>
</dbReference>
<organism evidence="4 5">
    <name type="scientific">Hymenobacter sedentarius</name>
    <dbReference type="NCBI Taxonomy" id="1411621"/>
    <lineage>
        <taxon>Bacteria</taxon>
        <taxon>Pseudomonadati</taxon>
        <taxon>Bacteroidota</taxon>
        <taxon>Cytophagia</taxon>
        <taxon>Cytophagales</taxon>
        <taxon>Hymenobacteraceae</taxon>
        <taxon>Hymenobacter</taxon>
    </lineage>
</organism>
<dbReference type="AlphaFoldDB" id="A0A0U3SF29"/>
<reference evidence="4 5" key="1">
    <citation type="submission" date="2015-12" db="EMBL/GenBank/DDBJ databases">
        <authorList>
            <person name="Shamseldin A."/>
            <person name="Moawad H."/>
            <person name="Abd El-Rahim W.M."/>
            <person name="Sadowsky M.J."/>
        </authorList>
    </citation>
    <scope>NUCLEOTIDE SEQUENCE [LARGE SCALE GENOMIC DNA]</scope>
    <source>
        <strain evidence="4 5">DG5B</strain>
    </source>
</reference>
<dbReference type="OrthoDB" id="9795355at2"/>
<dbReference type="GO" id="GO:0016853">
    <property type="term" value="F:isomerase activity"/>
    <property type="evidence" value="ECO:0007669"/>
    <property type="project" value="InterPro"/>
</dbReference>
<dbReference type="GO" id="GO:0030246">
    <property type="term" value="F:carbohydrate binding"/>
    <property type="evidence" value="ECO:0007669"/>
    <property type="project" value="InterPro"/>
</dbReference>
<name>A0A0U3SF29_9BACT</name>
<dbReference type="PANTHER" id="PTHR11122:SF13">
    <property type="entry name" value="GLUCOSE-6-PHOSPHATE 1-EPIMERASE"/>
    <property type="match status" value="1"/>
</dbReference>
<evidence type="ECO:0000256" key="1">
    <source>
        <dbReference type="ARBA" id="ARBA00001913"/>
    </source>
</evidence>
<evidence type="ECO:0000256" key="2">
    <source>
        <dbReference type="ARBA" id="ARBA00011245"/>
    </source>
</evidence>
<dbReference type="InterPro" id="IPR008183">
    <property type="entry name" value="Aldose_1/G6P_1-epimerase"/>
</dbReference>
<dbReference type="PANTHER" id="PTHR11122">
    <property type="entry name" value="APOSPORY-ASSOCIATED PROTEIN C-RELATED"/>
    <property type="match status" value="1"/>
</dbReference>
<comment type="subunit">
    <text evidence="2">Monomer.</text>
</comment>
<dbReference type="Gene3D" id="2.70.98.10">
    <property type="match status" value="1"/>
</dbReference>
<evidence type="ECO:0000256" key="3">
    <source>
        <dbReference type="ARBA" id="ARBA00022837"/>
    </source>
</evidence>
<dbReference type="InterPro" id="IPR011013">
    <property type="entry name" value="Gal_mutarotase_sf_dom"/>
</dbReference>
<gene>
    <name evidence="4" type="ORF">AUC43_06465</name>
</gene>
<dbReference type="SUPFAM" id="SSF74650">
    <property type="entry name" value="Galactose mutarotase-like"/>
    <property type="match status" value="1"/>
</dbReference>
<keyword evidence="5" id="KW-1185">Reference proteome</keyword>
<dbReference type="Pfam" id="PF01263">
    <property type="entry name" value="Aldose_epim"/>
    <property type="match status" value="1"/>
</dbReference>
<protein>
    <recommendedName>
        <fullName evidence="6">Aldose epimerase</fullName>
    </recommendedName>
</protein>
<dbReference type="Proteomes" id="UP000059542">
    <property type="component" value="Chromosome"/>
</dbReference>
<keyword evidence="3" id="KW-0106">Calcium</keyword>
<sequence>MPDSPAHYTLATPGCRATFAAHGAELTSLVTLADGLEYVWPADPAVWARHAPVLFPLVGRLPGDTYRHEGQEYKLPQHGFARDQEFRVLRHSATELVFQLQHDERTRAIFPFAFELTITYTLRNTLLTVRWDVRNPATDQPLLFSIGAHPAVRCPLLPSESFEDYFFAFDHPVTLERHLLQGGLLTGQTAPVLTNARELPLTYELFSDDALVFKHYDFTRLTLRSRKSTHFVRFQFEGFPYLGLWTKGPGAGFVCVEPWHGVASPTGEPGELGEKEGILTLEPGQVFSATYTMEVG</sequence>
<dbReference type="STRING" id="1411621.AUC43_06465"/>
<accession>A0A0U3SF29</accession>
<dbReference type="CDD" id="cd09024">
    <property type="entry name" value="Aldose_epim_lacX"/>
    <property type="match status" value="1"/>
</dbReference>